<dbReference type="SUPFAM" id="SSF53850">
    <property type="entry name" value="Periplasmic binding protein-like II"/>
    <property type="match status" value="1"/>
</dbReference>
<proteinExistence type="predicted"/>
<evidence type="ECO:0000313" key="4">
    <source>
        <dbReference type="Proteomes" id="UP000658690"/>
    </source>
</evidence>
<comment type="caution">
    <text evidence="3">The sequence shown here is derived from an EMBL/GenBank/DDBJ whole genome shotgun (WGS) entry which is preliminary data.</text>
</comment>
<keyword evidence="4" id="KW-1185">Reference proteome</keyword>
<dbReference type="PANTHER" id="PTHR43649:SF33">
    <property type="entry name" value="POLYGALACTURONAN_RHAMNOGALACTURONAN-BINDING PROTEIN YTCQ"/>
    <property type="match status" value="1"/>
</dbReference>
<name>A0ABX1Z5M7_9BACL</name>
<reference evidence="3 4" key="1">
    <citation type="submission" date="2019-10" db="EMBL/GenBank/DDBJ databases">
        <title>Description of Paenibacillus choica sp. nov.</title>
        <authorList>
            <person name="Carlier A."/>
            <person name="Qi S."/>
        </authorList>
    </citation>
    <scope>NUCLEOTIDE SEQUENCE [LARGE SCALE GENOMIC DNA]</scope>
    <source>
        <strain evidence="3 4">LMG 31460</strain>
    </source>
</reference>
<organism evidence="3 4">
    <name type="scientific">Paenibacillus germinis</name>
    <dbReference type="NCBI Taxonomy" id="2654979"/>
    <lineage>
        <taxon>Bacteria</taxon>
        <taxon>Bacillati</taxon>
        <taxon>Bacillota</taxon>
        <taxon>Bacilli</taxon>
        <taxon>Bacillales</taxon>
        <taxon>Paenibacillaceae</taxon>
        <taxon>Paenibacillus</taxon>
    </lineage>
</organism>
<feature type="signal peptide" evidence="2">
    <location>
        <begin position="1"/>
        <end position="20"/>
    </location>
</feature>
<evidence type="ECO:0000256" key="2">
    <source>
        <dbReference type="SAM" id="SignalP"/>
    </source>
</evidence>
<keyword evidence="1 2" id="KW-0732">Signal</keyword>
<dbReference type="EMBL" id="WHOC01000133">
    <property type="protein sequence ID" value="NOU88690.1"/>
    <property type="molecule type" value="Genomic_DNA"/>
</dbReference>
<dbReference type="RefSeq" id="WP_171691679.1">
    <property type="nucleotide sequence ID" value="NZ_WHOC01000133.1"/>
</dbReference>
<dbReference type="PANTHER" id="PTHR43649">
    <property type="entry name" value="ARABINOSE-BINDING PROTEIN-RELATED"/>
    <property type="match status" value="1"/>
</dbReference>
<dbReference type="InterPro" id="IPR050490">
    <property type="entry name" value="Bact_solute-bd_prot1"/>
</dbReference>
<feature type="chain" id="PRO_5046678933" evidence="2">
    <location>
        <begin position="21"/>
        <end position="507"/>
    </location>
</feature>
<dbReference type="PROSITE" id="PS51257">
    <property type="entry name" value="PROKAR_LIPOPROTEIN"/>
    <property type="match status" value="1"/>
</dbReference>
<protein>
    <submittedName>
        <fullName evidence="3">Extracellular solute-binding protein</fullName>
    </submittedName>
</protein>
<dbReference type="Gene3D" id="3.40.190.10">
    <property type="entry name" value="Periplasmic binding protein-like II"/>
    <property type="match status" value="2"/>
</dbReference>
<sequence length="507" mass="56094">MKKKHMIVSLAVLMTTGVLAGCSSSENANPSGASASNEQTKIKALLIGDQVKTDLNKAKEDIEKRGNIKIEVEMAIEDVYADKISLAMANSSQYDLILFDNGKDNVFANYVKQGAFYDLTPYIKDKKNLSLIPEITWTSTKVDNKVYGIPRPRQMYSAQGVIAIRKDWLDKYGLKLPETLDEYTQAMKTFKAKDPAGGGKTVPIVTYPTNAYTVFGWLGPVQTALGMPNGWRTENGVPKYAVQTPEYLNYLNWLKQAWTDGLIDKNAPVLKPSQAVDQWPQGIGGTKAANIQELNDSANTNLAKIRKTDAKGDIAIIPLLKGSDGKGGIAKGGGYYGLWTIPSTTPKNKVQKIVDFLDFTASEENQAFSKAGIIGMHATSYKDGKVEQTPEQLKLFQEEQPNLWVLENRYDPYLYVNATASEPVRKTMKDITDSFEKVGIMNPFEGLISETNSKNPDNLKKLSTAALKYVIGEGTLDAVKAEIDSWTKTYGEQIAKEYLEQYNAQKK</sequence>
<evidence type="ECO:0000313" key="3">
    <source>
        <dbReference type="EMBL" id="NOU88690.1"/>
    </source>
</evidence>
<evidence type="ECO:0000256" key="1">
    <source>
        <dbReference type="ARBA" id="ARBA00022729"/>
    </source>
</evidence>
<accession>A0ABX1Z5M7</accession>
<dbReference type="Proteomes" id="UP000658690">
    <property type="component" value="Unassembled WGS sequence"/>
</dbReference>
<gene>
    <name evidence="3" type="ORF">GC102_23490</name>
</gene>